<feature type="domain" description="Peptidase C-terminal archaeal/bacterial" evidence="2">
    <location>
        <begin position="189"/>
        <end position="253"/>
    </location>
</feature>
<evidence type="ECO:0000256" key="1">
    <source>
        <dbReference type="SAM" id="SignalP"/>
    </source>
</evidence>
<dbReference type="OrthoDB" id="7848279at2"/>
<dbReference type="EMBL" id="MSPP01000002">
    <property type="protein sequence ID" value="OUD09883.1"/>
    <property type="molecule type" value="Genomic_DNA"/>
</dbReference>
<comment type="caution">
    <text evidence="3">The sequence shown here is derived from an EMBL/GenBank/DDBJ whole genome shotgun (WGS) entry which is preliminary data.</text>
</comment>
<protein>
    <recommendedName>
        <fullName evidence="2">Peptidase C-terminal archaeal/bacterial domain-containing protein</fullName>
    </recommendedName>
</protein>
<sequence length="399" mass="42640">MNRVLTRLPLAAAICVGSAGASFAQEYCAGIGSSGQWIGGTEAFSDLTTSPDYAEQMALVMGNNEYIALFSLSETTDTRIEAEGRGSGDPMIEIYDSAGYLVATDDDSGGGVSSRSELTLDSGTYCVALRSYDSAPMTAFVRVGRQEHEPLTAGYVPGNDTGSGGCFGPLPNDELVDELPSTATIGDINAYRFTLTESKALTLTATNPAADPYITLYDGNGNYIDENDDWDDLNSRIEITYPLDAGDYCVEVDALSDASQPITVMLETLTEEEAMRAMYDRGEAAPPLDGSYPVTDLGQLANRQRVDLQNGTIVSWYSVDIPEAGAIVVEAVSLNGMGDPYLILFDDFGREVAYNDDTNDLDPVLAARVSAGTYTLGVGEYNDGTSPVRMILERFVPAK</sequence>
<proteinExistence type="predicted"/>
<dbReference type="Proteomes" id="UP000194664">
    <property type="component" value="Unassembled WGS sequence"/>
</dbReference>
<reference evidence="3 4" key="1">
    <citation type="submission" date="2016-12" db="EMBL/GenBank/DDBJ databases">
        <title>The draft genome sequence of HSLHS2.</title>
        <authorList>
            <person name="Hu D."/>
            <person name="Wang L."/>
            <person name="Shao Z."/>
        </authorList>
    </citation>
    <scope>NUCLEOTIDE SEQUENCE [LARGE SCALE GENOMIC DNA]</scope>
    <source>
        <strain evidence="3">MCCC 1A06712</strain>
    </source>
</reference>
<dbReference type="Gene3D" id="2.60.120.380">
    <property type="match status" value="3"/>
</dbReference>
<feature type="signal peptide" evidence="1">
    <location>
        <begin position="1"/>
        <end position="24"/>
    </location>
</feature>
<organism evidence="3 4">
    <name type="scientific">Marivivens niveibacter</name>
    <dbReference type="NCBI Taxonomy" id="1930667"/>
    <lineage>
        <taxon>Bacteria</taxon>
        <taxon>Pseudomonadati</taxon>
        <taxon>Pseudomonadota</taxon>
        <taxon>Alphaproteobacteria</taxon>
        <taxon>Rhodobacterales</taxon>
        <taxon>Paracoccaceae</taxon>
        <taxon>Marivivens group</taxon>
        <taxon>Marivivens</taxon>
    </lineage>
</organism>
<dbReference type="Pfam" id="PF04151">
    <property type="entry name" value="PPC"/>
    <property type="match status" value="1"/>
</dbReference>
<gene>
    <name evidence="3" type="ORF">BVC71_08670</name>
</gene>
<dbReference type="RefSeq" id="WP_133064505.1">
    <property type="nucleotide sequence ID" value="NZ_MSPP01000002.1"/>
</dbReference>
<keyword evidence="1" id="KW-0732">Signal</keyword>
<evidence type="ECO:0000313" key="4">
    <source>
        <dbReference type="Proteomes" id="UP000194664"/>
    </source>
</evidence>
<feature type="chain" id="PRO_5012038463" description="Peptidase C-terminal archaeal/bacterial domain-containing protein" evidence="1">
    <location>
        <begin position="25"/>
        <end position="399"/>
    </location>
</feature>
<dbReference type="SUPFAM" id="SSF89260">
    <property type="entry name" value="Collagen-binding domain"/>
    <property type="match status" value="1"/>
</dbReference>
<evidence type="ECO:0000313" key="3">
    <source>
        <dbReference type="EMBL" id="OUD09883.1"/>
    </source>
</evidence>
<name>A0A251X136_9RHOB</name>
<dbReference type="AlphaFoldDB" id="A0A251X136"/>
<evidence type="ECO:0000259" key="2">
    <source>
        <dbReference type="Pfam" id="PF04151"/>
    </source>
</evidence>
<keyword evidence="4" id="KW-1185">Reference proteome</keyword>
<accession>A0A251X136</accession>
<dbReference type="InterPro" id="IPR007280">
    <property type="entry name" value="Peptidase_C_arc/bac"/>
</dbReference>